<name>A0A2N8ZHS0_9VIBR</name>
<dbReference type="Proteomes" id="UP000235828">
    <property type="component" value="Chromosome A"/>
</dbReference>
<dbReference type="EMBL" id="LT960613">
    <property type="protein sequence ID" value="SON53496.1"/>
    <property type="molecule type" value="Genomic_DNA"/>
</dbReference>
<keyword evidence="3" id="KW-1185">Reference proteome</keyword>
<evidence type="ECO:0000313" key="1">
    <source>
        <dbReference type="EMBL" id="SON51438.1"/>
    </source>
</evidence>
<geneLocation type="plasmid" evidence="3">
    <name>p</name>
</geneLocation>
<protein>
    <submittedName>
        <fullName evidence="1">Uncharacterized protein</fullName>
    </submittedName>
</protein>
<dbReference type="KEGG" id="vta:A3491"/>
<evidence type="ECO:0000313" key="2">
    <source>
        <dbReference type="EMBL" id="SON53496.1"/>
    </source>
</evidence>
<dbReference type="Proteomes" id="UP000235828">
    <property type="component" value="Plasmid P"/>
</dbReference>
<evidence type="ECO:0000313" key="3">
    <source>
        <dbReference type="Proteomes" id="UP000235828"/>
    </source>
</evidence>
<gene>
    <name evidence="1" type="ORF">VTAP4600_A3491</name>
    <name evidence="2" type="ORF">VTAP4600_P0052</name>
</gene>
<accession>A0A2N8ZHS0</accession>
<dbReference type="EMBL" id="LT960611">
    <property type="protein sequence ID" value="SON51438.1"/>
    <property type="molecule type" value="Genomic_DNA"/>
</dbReference>
<dbReference type="AlphaFoldDB" id="A0A2N8ZHS0"/>
<keyword evidence="2" id="KW-0614">Plasmid</keyword>
<reference evidence="1 3" key="1">
    <citation type="submission" date="2017-10" db="EMBL/GenBank/DDBJ databases">
        <authorList>
            <person name="Banno H."/>
            <person name="Chua N.-H."/>
        </authorList>
    </citation>
    <scope>NUCLEOTIDE SEQUENCE [LARGE SCALE GENOMIC DNA]</scope>
    <source>
        <strain evidence="1">Vibrio tapetis CECT4600</strain>
        <plasmid evidence="3">Plasmid p</plasmid>
    </source>
</reference>
<geneLocation type="plasmid" evidence="2">
    <name>P</name>
</geneLocation>
<organism evidence="1 3">
    <name type="scientific">Vibrio tapetis subsp. tapetis</name>
    <dbReference type="NCBI Taxonomy" id="1671868"/>
    <lineage>
        <taxon>Bacteria</taxon>
        <taxon>Pseudomonadati</taxon>
        <taxon>Pseudomonadota</taxon>
        <taxon>Gammaproteobacteria</taxon>
        <taxon>Vibrionales</taxon>
        <taxon>Vibrionaceae</taxon>
        <taxon>Vibrio</taxon>
    </lineage>
</organism>
<sequence length="22" mass="2480">MNGYAVRKLRKIAGLSALEYLI</sequence>
<dbReference type="KEGG" id="vta:P0052"/>
<proteinExistence type="predicted"/>